<dbReference type="EMBL" id="BARW01002530">
    <property type="protein sequence ID" value="GAI71861.1"/>
    <property type="molecule type" value="Genomic_DNA"/>
</dbReference>
<gene>
    <name evidence="2" type="ORF">S12H4_06995</name>
</gene>
<reference evidence="2" key="1">
    <citation type="journal article" date="2014" name="Front. Microbiol.">
        <title>High frequency of phylogenetically diverse reductive dehalogenase-homologous genes in deep subseafloor sedimentary metagenomes.</title>
        <authorList>
            <person name="Kawai M."/>
            <person name="Futagami T."/>
            <person name="Toyoda A."/>
            <person name="Takaki Y."/>
            <person name="Nishi S."/>
            <person name="Hori S."/>
            <person name="Arai W."/>
            <person name="Tsubouchi T."/>
            <person name="Morono Y."/>
            <person name="Uchiyama I."/>
            <person name="Ito T."/>
            <person name="Fujiyama A."/>
            <person name="Inagaki F."/>
            <person name="Takami H."/>
        </authorList>
    </citation>
    <scope>NUCLEOTIDE SEQUENCE</scope>
    <source>
        <strain evidence="2">Expedition CK06-06</strain>
    </source>
</reference>
<name>X1RY66_9ZZZZ</name>
<accession>X1RY66</accession>
<evidence type="ECO:0000313" key="2">
    <source>
        <dbReference type="EMBL" id="GAI71861.1"/>
    </source>
</evidence>
<dbReference type="AlphaFoldDB" id="X1RY66"/>
<protein>
    <submittedName>
        <fullName evidence="2">Uncharacterized protein</fullName>
    </submittedName>
</protein>
<organism evidence="2">
    <name type="scientific">marine sediment metagenome</name>
    <dbReference type="NCBI Taxonomy" id="412755"/>
    <lineage>
        <taxon>unclassified sequences</taxon>
        <taxon>metagenomes</taxon>
        <taxon>ecological metagenomes</taxon>
    </lineage>
</organism>
<comment type="caution">
    <text evidence="2">The sequence shown here is derived from an EMBL/GenBank/DDBJ whole genome shotgun (WGS) entry which is preliminary data.</text>
</comment>
<evidence type="ECO:0000256" key="1">
    <source>
        <dbReference type="SAM" id="MobiDB-lite"/>
    </source>
</evidence>
<feature type="region of interest" description="Disordered" evidence="1">
    <location>
        <begin position="55"/>
        <end position="81"/>
    </location>
</feature>
<sequence length="104" mass="11119">MDLKDVVSSVYANAAEAHKAFHAGHHDTAEEYLKEISVTLAGYWTEENRPSAVVAEQATREKQDETLAETPVEEPGAPAQPAAVDLVAPASEVLPASQLQTPPQ</sequence>
<proteinExistence type="predicted"/>